<dbReference type="GO" id="GO:0016020">
    <property type="term" value="C:membrane"/>
    <property type="evidence" value="ECO:0007669"/>
    <property type="project" value="UniProtKB-SubCell"/>
</dbReference>
<evidence type="ECO:0000256" key="6">
    <source>
        <dbReference type="SAM" id="Phobius"/>
    </source>
</evidence>
<feature type="transmembrane region" description="Helical" evidence="6">
    <location>
        <begin position="51"/>
        <end position="76"/>
    </location>
</feature>
<dbReference type="OrthoDB" id="5278984at2759"/>
<feature type="transmembrane region" description="Helical" evidence="6">
    <location>
        <begin position="130"/>
        <end position="150"/>
    </location>
</feature>
<dbReference type="Proteomes" id="UP000250140">
    <property type="component" value="Unassembled WGS sequence"/>
</dbReference>
<evidence type="ECO:0000256" key="3">
    <source>
        <dbReference type="ARBA" id="ARBA00022989"/>
    </source>
</evidence>
<dbReference type="Pfam" id="PF20684">
    <property type="entry name" value="Fung_rhodopsin"/>
    <property type="match status" value="1"/>
</dbReference>
<evidence type="ECO:0000259" key="7">
    <source>
        <dbReference type="Pfam" id="PF20684"/>
    </source>
</evidence>
<accession>A0A8E2EZ90</accession>
<keyword evidence="3 6" id="KW-1133">Transmembrane helix</keyword>
<protein>
    <recommendedName>
        <fullName evidence="7">Rhodopsin domain-containing protein</fullName>
    </recommendedName>
</protein>
<keyword evidence="9" id="KW-1185">Reference proteome</keyword>
<feature type="transmembrane region" description="Helical" evidence="6">
    <location>
        <begin position="96"/>
        <end position="118"/>
    </location>
</feature>
<dbReference type="PANTHER" id="PTHR33048">
    <property type="entry name" value="PTH11-LIKE INTEGRAL MEMBRANE PROTEIN (AFU_ORTHOLOGUE AFUA_5G11245)"/>
    <property type="match status" value="1"/>
</dbReference>
<evidence type="ECO:0000256" key="2">
    <source>
        <dbReference type="ARBA" id="ARBA00022692"/>
    </source>
</evidence>
<feature type="transmembrane region" description="Helical" evidence="6">
    <location>
        <begin position="18"/>
        <end position="39"/>
    </location>
</feature>
<reference evidence="8 9" key="1">
    <citation type="journal article" date="2016" name="Nat. Commun.">
        <title>Ectomycorrhizal ecology is imprinted in the genome of the dominant symbiotic fungus Cenococcum geophilum.</title>
        <authorList>
            <consortium name="DOE Joint Genome Institute"/>
            <person name="Peter M."/>
            <person name="Kohler A."/>
            <person name="Ohm R.A."/>
            <person name="Kuo A."/>
            <person name="Krutzmann J."/>
            <person name="Morin E."/>
            <person name="Arend M."/>
            <person name="Barry K.W."/>
            <person name="Binder M."/>
            <person name="Choi C."/>
            <person name="Clum A."/>
            <person name="Copeland A."/>
            <person name="Grisel N."/>
            <person name="Haridas S."/>
            <person name="Kipfer T."/>
            <person name="LaButti K."/>
            <person name="Lindquist E."/>
            <person name="Lipzen A."/>
            <person name="Maire R."/>
            <person name="Meier B."/>
            <person name="Mihaltcheva S."/>
            <person name="Molinier V."/>
            <person name="Murat C."/>
            <person name="Poggeler S."/>
            <person name="Quandt C.A."/>
            <person name="Sperisen C."/>
            <person name="Tritt A."/>
            <person name="Tisserant E."/>
            <person name="Crous P.W."/>
            <person name="Henrissat B."/>
            <person name="Nehls U."/>
            <person name="Egli S."/>
            <person name="Spatafora J.W."/>
            <person name="Grigoriev I.V."/>
            <person name="Martin F.M."/>
        </authorList>
    </citation>
    <scope>NUCLEOTIDE SEQUENCE [LARGE SCALE GENOMIC DNA]</scope>
    <source>
        <strain evidence="8 9">CBS 207.34</strain>
    </source>
</reference>
<organism evidence="8 9">
    <name type="scientific">Glonium stellatum</name>
    <dbReference type="NCBI Taxonomy" id="574774"/>
    <lineage>
        <taxon>Eukaryota</taxon>
        <taxon>Fungi</taxon>
        <taxon>Dikarya</taxon>
        <taxon>Ascomycota</taxon>
        <taxon>Pezizomycotina</taxon>
        <taxon>Dothideomycetes</taxon>
        <taxon>Pleosporomycetidae</taxon>
        <taxon>Gloniales</taxon>
        <taxon>Gloniaceae</taxon>
        <taxon>Glonium</taxon>
    </lineage>
</organism>
<evidence type="ECO:0000256" key="4">
    <source>
        <dbReference type="ARBA" id="ARBA00023136"/>
    </source>
</evidence>
<evidence type="ECO:0000313" key="9">
    <source>
        <dbReference type="Proteomes" id="UP000250140"/>
    </source>
</evidence>
<evidence type="ECO:0000256" key="1">
    <source>
        <dbReference type="ARBA" id="ARBA00004141"/>
    </source>
</evidence>
<sequence length="345" mass="38021">MGLSGGPASLDTNYAPSFLISTGLVSILALGLCLARIYSRLRPKPRLAWDDYLIAVAMVLSFTSYCVAIASAAHGWGHLSQHVSPKNRVMVFKCLFTQQILWIFATALVRISIACSLVRLSTRKFWRWGLWIIMGIQAITYTGWMVLLLFGCRPLRSFWEPVPEVHCWNPKYTATYGWVGNKAGLLIFMDTVLALMPIKLIRILNRPFREKILICCLMAMGLCAASIAAYKMTISKEAFAGDLISTSVKVSLWNRLEELVGIVATCMPCLKSPAERVLRRIGVLTSQFNVSKPSFVISLGERTPANSSSYSGLVDSIRTDQASGKMELIAAKGVASSVEVNCLVP</sequence>
<feature type="transmembrane region" description="Helical" evidence="6">
    <location>
        <begin position="212"/>
        <end position="230"/>
    </location>
</feature>
<comment type="subcellular location">
    <subcellularLocation>
        <location evidence="1">Membrane</location>
        <topology evidence="1">Multi-pass membrane protein</topology>
    </subcellularLocation>
</comment>
<gene>
    <name evidence="8" type="ORF">AOQ84DRAFT_408518</name>
</gene>
<dbReference type="InterPro" id="IPR052337">
    <property type="entry name" value="SAT4-like"/>
</dbReference>
<proteinExistence type="inferred from homology"/>
<dbReference type="PANTHER" id="PTHR33048:SF129">
    <property type="entry name" value="INTEGRAL MEMBRANE PROTEIN-RELATED"/>
    <property type="match status" value="1"/>
</dbReference>
<comment type="similarity">
    <text evidence="5">Belongs to the SAT4 family.</text>
</comment>
<evidence type="ECO:0000256" key="5">
    <source>
        <dbReference type="ARBA" id="ARBA00038359"/>
    </source>
</evidence>
<feature type="domain" description="Rhodopsin" evidence="7">
    <location>
        <begin position="35"/>
        <end position="275"/>
    </location>
</feature>
<dbReference type="InterPro" id="IPR049326">
    <property type="entry name" value="Rhodopsin_dom_fungi"/>
</dbReference>
<dbReference type="EMBL" id="KV749821">
    <property type="protein sequence ID" value="OCL07657.1"/>
    <property type="molecule type" value="Genomic_DNA"/>
</dbReference>
<keyword evidence="4 6" id="KW-0472">Membrane</keyword>
<feature type="transmembrane region" description="Helical" evidence="6">
    <location>
        <begin position="183"/>
        <end position="200"/>
    </location>
</feature>
<evidence type="ECO:0000313" key="8">
    <source>
        <dbReference type="EMBL" id="OCL07657.1"/>
    </source>
</evidence>
<dbReference type="AlphaFoldDB" id="A0A8E2EZ90"/>
<keyword evidence="2 6" id="KW-0812">Transmembrane</keyword>
<name>A0A8E2EZ90_9PEZI</name>